<reference evidence="2 3" key="1">
    <citation type="submission" date="2019-04" db="EMBL/GenBank/DDBJ databases">
        <title>Genome sequencing of Clostridium botulinum Groups I-IV and Clostridium butyricum.</title>
        <authorList>
            <person name="Brunt J."/>
            <person name="Van Vliet A.H.M."/>
            <person name="Stringer S.C."/>
            <person name="Carter A.T."/>
            <person name="Peck M.W."/>
        </authorList>
    </citation>
    <scope>NUCLEOTIDE SEQUENCE [LARGE SCALE GENOMIC DNA]</scope>
    <source>
        <strain evidence="2 3">1605</strain>
    </source>
</reference>
<keyword evidence="1" id="KW-0472">Membrane</keyword>
<dbReference type="EMBL" id="SWOV01000031">
    <property type="protein sequence ID" value="NFF88493.1"/>
    <property type="molecule type" value="Genomic_DNA"/>
</dbReference>
<evidence type="ECO:0000256" key="1">
    <source>
        <dbReference type="SAM" id="Phobius"/>
    </source>
</evidence>
<name>A0A6M0V6M4_CLOBO</name>
<evidence type="ECO:0000313" key="2">
    <source>
        <dbReference type="EMBL" id="NFF88493.1"/>
    </source>
</evidence>
<dbReference type="Proteomes" id="UP000476820">
    <property type="component" value="Unassembled WGS sequence"/>
</dbReference>
<sequence>MKRNVVKYWTVKIIIFSGIATLLLIFWQILEICLDGGIHIDNSDNVIATILVVLLENRFMGWLQRGREC</sequence>
<comment type="caution">
    <text evidence="2">The sequence shown here is derived from an EMBL/GenBank/DDBJ whole genome shotgun (WGS) entry which is preliminary data.</text>
</comment>
<feature type="transmembrane region" description="Helical" evidence="1">
    <location>
        <begin position="9"/>
        <end position="30"/>
    </location>
</feature>
<keyword evidence="1" id="KW-1133">Transmembrane helix</keyword>
<accession>A0A6M0V6M4</accession>
<organism evidence="2 3">
    <name type="scientific">Clostridium botulinum</name>
    <dbReference type="NCBI Taxonomy" id="1491"/>
    <lineage>
        <taxon>Bacteria</taxon>
        <taxon>Bacillati</taxon>
        <taxon>Bacillota</taxon>
        <taxon>Clostridia</taxon>
        <taxon>Eubacteriales</taxon>
        <taxon>Clostridiaceae</taxon>
        <taxon>Clostridium</taxon>
    </lineage>
</organism>
<protein>
    <submittedName>
        <fullName evidence="2">Uncharacterized protein</fullName>
    </submittedName>
</protein>
<gene>
    <name evidence="2" type="ORF">FC774_11510</name>
</gene>
<proteinExistence type="predicted"/>
<dbReference type="RefSeq" id="WP_061301936.1">
    <property type="nucleotide sequence ID" value="NZ_LFPA01000088.1"/>
</dbReference>
<keyword evidence="1" id="KW-0812">Transmembrane</keyword>
<evidence type="ECO:0000313" key="3">
    <source>
        <dbReference type="Proteomes" id="UP000476820"/>
    </source>
</evidence>
<dbReference type="AlphaFoldDB" id="A0A6M0V6M4"/>